<feature type="domain" description="D-alanyl-D-alanine carboxypeptidase-like core" evidence="2">
    <location>
        <begin position="453"/>
        <end position="531"/>
    </location>
</feature>
<dbReference type="PANTHER" id="PTHR34385:SF1">
    <property type="entry name" value="PEPTIDOGLYCAN L-ALANYL-D-GLUTAMATE ENDOPEPTIDASE CWLK"/>
    <property type="match status" value="1"/>
</dbReference>
<feature type="coiled-coil region" evidence="1">
    <location>
        <begin position="334"/>
        <end position="393"/>
    </location>
</feature>
<dbReference type="PANTHER" id="PTHR34385">
    <property type="entry name" value="D-ALANYL-D-ALANINE CARBOXYPEPTIDASE"/>
    <property type="match status" value="1"/>
</dbReference>
<comment type="caution">
    <text evidence="3">The sequence shown here is derived from an EMBL/GenBank/DDBJ whole genome shotgun (WGS) entry which is preliminary data.</text>
</comment>
<name>A0A964T189_9HYPH</name>
<dbReference type="SUPFAM" id="SSF55166">
    <property type="entry name" value="Hedgehog/DD-peptidase"/>
    <property type="match status" value="1"/>
</dbReference>
<sequence>MADKDTERLIVALEARITQFEKNFAKANRTASKNWQAIEDRGAKASKRLDAHLSSVSASALNAGRSLTGFAASFAAGGVLAGIASFAGAIGKARSAISDFDKIAKTARTAGLGSAFYQSLGFAATEASVSQESLNSALLSFARNAGMAATGHGEIAEKLKVLNPELLKVIVNAKTQEERLRAVADAIQRTATASDRAALSAAVFGDAGVDLVRIFGGGSAALDDFARRARELGLIVDDQLLTKAEALETRLGVLSQVIDTNLNEALVSLAPLLVRASEAVATFARDLKTIADDDLFKFLGALNDELDSGKGIVDAATTAWNRLSREGPGLAQASQEAGEKIERLETSIGRLEKRLTSLREAQARGDLIPRGSIENTEGQILRLRAEVDKLRGSLDLTGKSGVSAAQAIADAMASSASYLDELRRHEAHLAQTRYAGTGGATAAPALTGKLADLDAQFGTALQRFIDAAKEAGHAIEVTSGRRSVERQAELFAQAVAKYGSEAEARRWVAPPGKSFHNLGEAADLKFADEAAREWAHTFAAQFGLAFPLANEAWHIEPANLRGAPAMGDPDTSAADARARDEAAQAAERQRQAIERVVEALRSERDALSATTKEVEINRRLKEAGVTAESADGQRITAEVEALWRAKTAQAAREQQQAVAELVASLRFEQDQLSRTAEEQAVYNALQQAGVSASSAAGQAIAAEVRQLYAKQEALKATEAAQQAANEAAAELNSLGKDSLGGFLKDLAHGASLADALANAVSRLTDRLIDLALNAVFPSPGSLSAGGGGGKGKAVGQALATVMTGAPIPLASGGYVTGPGTGTSDSVPAQLSNGEFVVNAKATRRNRALLDAINSGNVPAFAAGGFVGSAPAIRSPALSAPRGGDQNITIAPRIDVRVEGGSRGPDADKKLGDDLAARMDKTVRGLVAEELHKQMRPGNLLYGRR</sequence>
<proteinExistence type="predicted"/>
<protein>
    <recommendedName>
        <fullName evidence="2">D-alanyl-D-alanine carboxypeptidase-like core domain-containing protein</fullName>
    </recommendedName>
</protein>
<dbReference type="InterPro" id="IPR052179">
    <property type="entry name" value="DD-CPase-like"/>
</dbReference>
<keyword evidence="4" id="KW-1185">Reference proteome</keyword>
<dbReference type="InterPro" id="IPR003709">
    <property type="entry name" value="VanY-like_core_dom"/>
</dbReference>
<dbReference type="Gene3D" id="3.30.1380.10">
    <property type="match status" value="1"/>
</dbReference>
<dbReference type="EMBL" id="SPKJ01000003">
    <property type="protein sequence ID" value="MYZ46455.1"/>
    <property type="molecule type" value="Genomic_DNA"/>
</dbReference>
<evidence type="ECO:0000256" key="1">
    <source>
        <dbReference type="SAM" id="Coils"/>
    </source>
</evidence>
<dbReference type="GO" id="GO:0006508">
    <property type="term" value="P:proteolysis"/>
    <property type="evidence" value="ECO:0007669"/>
    <property type="project" value="InterPro"/>
</dbReference>
<dbReference type="Proteomes" id="UP000773614">
    <property type="component" value="Unassembled WGS sequence"/>
</dbReference>
<evidence type="ECO:0000313" key="4">
    <source>
        <dbReference type="Proteomes" id="UP000773614"/>
    </source>
</evidence>
<keyword evidence="1" id="KW-0175">Coiled coil</keyword>
<accession>A0A964T189</accession>
<gene>
    <name evidence="3" type="ORF">E4O86_01805</name>
</gene>
<feature type="coiled-coil region" evidence="1">
    <location>
        <begin position="583"/>
        <end position="617"/>
    </location>
</feature>
<dbReference type="InterPro" id="IPR009045">
    <property type="entry name" value="Zn_M74/Hedgehog-like"/>
</dbReference>
<organism evidence="3 4">
    <name type="scientific">Propylenella binzhouense</name>
    <dbReference type="NCBI Taxonomy" id="2555902"/>
    <lineage>
        <taxon>Bacteria</taxon>
        <taxon>Pseudomonadati</taxon>
        <taxon>Pseudomonadota</taxon>
        <taxon>Alphaproteobacteria</taxon>
        <taxon>Hyphomicrobiales</taxon>
        <taxon>Propylenellaceae</taxon>
        <taxon>Propylenella</taxon>
    </lineage>
</organism>
<evidence type="ECO:0000313" key="3">
    <source>
        <dbReference type="EMBL" id="MYZ46455.1"/>
    </source>
</evidence>
<reference evidence="3" key="1">
    <citation type="submission" date="2019-03" db="EMBL/GenBank/DDBJ databases">
        <title>Afifella sp. nov., isolated from activated sludge.</title>
        <authorList>
            <person name="Li Q."/>
            <person name="Liu Y."/>
        </authorList>
    </citation>
    <scope>NUCLEOTIDE SEQUENCE</scope>
    <source>
        <strain evidence="3">L72</strain>
    </source>
</reference>
<dbReference type="Pfam" id="PF02557">
    <property type="entry name" value="VanY"/>
    <property type="match status" value="1"/>
</dbReference>
<dbReference type="AlphaFoldDB" id="A0A964T189"/>
<evidence type="ECO:0000259" key="2">
    <source>
        <dbReference type="Pfam" id="PF02557"/>
    </source>
</evidence>
<dbReference type="GO" id="GO:0008233">
    <property type="term" value="F:peptidase activity"/>
    <property type="evidence" value="ECO:0007669"/>
    <property type="project" value="InterPro"/>
</dbReference>